<keyword evidence="20" id="KW-0378">Hydrolase</keyword>
<evidence type="ECO:0000259" key="41">
    <source>
        <dbReference type="PROSITE" id="PS51874"/>
    </source>
</evidence>
<dbReference type="InterPro" id="IPR007094">
    <property type="entry name" value="RNA-dir_pol_PSvirus"/>
</dbReference>
<evidence type="ECO:0000313" key="42">
    <source>
        <dbReference type="EMBL" id="WMV70504.1"/>
    </source>
</evidence>
<keyword evidence="28" id="KW-1182">Viral ion channel</keyword>
<evidence type="ECO:0000256" key="3">
    <source>
        <dbReference type="ARBA" id="ARBA00004307"/>
    </source>
</evidence>
<evidence type="ECO:0000256" key="34">
    <source>
        <dbReference type="ARBA" id="ARBA00023303"/>
    </source>
</evidence>
<dbReference type="PROSITE" id="PS51218">
    <property type="entry name" value="SF3_HELICASE_2"/>
    <property type="match status" value="1"/>
</dbReference>
<comment type="catalytic activity">
    <reaction evidence="37">
        <text>ATP + H2O = ADP + phosphate + H(+)</text>
        <dbReference type="Rhea" id="RHEA:13065"/>
        <dbReference type="ChEBI" id="CHEBI:15377"/>
        <dbReference type="ChEBI" id="CHEBI:15378"/>
        <dbReference type="ChEBI" id="CHEBI:30616"/>
        <dbReference type="ChEBI" id="CHEBI:43474"/>
        <dbReference type="ChEBI" id="CHEBI:456216"/>
        <dbReference type="EC" id="3.6.4.13"/>
    </reaction>
</comment>
<evidence type="ECO:0000256" key="29">
    <source>
        <dbReference type="ARBA" id="ARBA00023065"/>
    </source>
</evidence>
<dbReference type="GO" id="GO:0042025">
    <property type="term" value="C:host cell nucleus"/>
    <property type="evidence" value="ECO:0007669"/>
    <property type="project" value="UniProtKB-SubCell"/>
</dbReference>
<dbReference type="Gene3D" id="1.20.960.20">
    <property type="match status" value="1"/>
</dbReference>
<evidence type="ECO:0000259" key="40">
    <source>
        <dbReference type="PROSITE" id="PS51218"/>
    </source>
</evidence>
<evidence type="ECO:0000256" key="23">
    <source>
        <dbReference type="ARBA" id="ARBA00022807"/>
    </source>
</evidence>
<dbReference type="GO" id="GO:0044162">
    <property type="term" value="C:host cell cytoplasmic vesicle membrane"/>
    <property type="evidence" value="ECO:0007669"/>
    <property type="project" value="UniProtKB-SubCell"/>
</dbReference>
<evidence type="ECO:0000256" key="12">
    <source>
        <dbReference type="ARBA" id="ARBA00022562"/>
    </source>
</evidence>
<dbReference type="SUPFAM" id="SSF50494">
    <property type="entry name" value="Trypsin-like serine proteases"/>
    <property type="match status" value="1"/>
</dbReference>
<dbReference type="GO" id="GO:0003724">
    <property type="term" value="F:RNA helicase activity"/>
    <property type="evidence" value="ECO:0007669"/>
    <property type="project" value="InterPro"/>
</dbReference>
<evidence type="ECO:0000256" key="17">
    <source>
        <dbReference type="ARBA" id="ARBA00022706"/>
    </source>
</evidence>
<evidence type="ECO:0000256" key="28">
    <source>
        <dbReference type="ARBA" id="ARBA00023039"/>
    </source>
</evidence>
<protein>
    <recommendedName>
        <fullName evidence="5">Genome polyprotein</fullName>
    </recommendedName>
</protein>
<dbReference type="GO" id="GO:0006508">
    <property type="term" value="P:proteolysis"/>
    <property type="evidence" value="ECO:0007669"/>
    <property type="project" value="UniProtKB-KW"/>
</dbReference>
<evidence type="ECO:0000256" key="26">
    <source>
        <dbReference type="ARBA" id="ARBA00022870"/>
    </source>
</evidence>
<dbReference type="GO" id="GO:0034220">
    <property type="term" value="P:monoatomic ion transmembrane transport"/>
    <property type="evidence" value="ECO:0007669"/>
    <property type="project" value="UniProtKB-KW"/>
</dbReference>
<evidence type="ECO:0000256" key="8">
    <source>
        <dbReference type="ARBA" id="ARBA00022488"/>
    </source>
</evidence>
<dbReference type="InterPro" id="IPR027417">
    <property type="entry name" value="P-loop_NTPase"/>
</dbReference>
<proteinExistence type="predicted"/>
<dbReference type="Pfam" id="PF00548">
    <property type="entry name" value="Peptidase_C3"/>
    <property type="match status" value="1"/>
</dbReference>
<dbReference type="EMBL" id="OR416238">
    <property type="protein sequence ID" value="WMV70504.1"/>
    <property type="molecule type" value="Genomic_RNA"/>
</dbReference>
<dbReference type="InterPro" id="IPR037080">
    <property type="entry name" value="Capsid_VP4_sf_Picornavirus"/>
</dbReference>
<keyword evidence="11" id="KW-0167">Capsid protein</keyword>
<keyword evidence="10" id="KW-0597">Phosphoprotein</keyword>
<evidence type="ECO:0000256" key="9">
    <source>
        <dbReference type="ARBA" id="ARBA00022520"/>
    </source>
</evidence>
<name>A0AA51YGW7_9PICO</name>
<dbReference type="GO" id="GO:0039694">
    <property type="term" value="P:viral RNA genome replication"/>
    <property type="evidence" value="ECO:0007669"/>
    <property type="project" value="InterPro"/>
</dbReference>
<feature type="domain" description="Peptidase C3" evidence="41">
    <location>
        <begin position="1545"/>
        <end position="1737"/>
    </location>
</feature>
<evidence type="ECO:0000256" key="31">
    <source>
        <dbReference type="ARBA" id="ARBA00023200"/>
    </source>
</evidence>
<organism evidence="43">
    <name type="scientific">Senecavirus cetus</name>
    <dbReference type="NCBI Taxonomy" id="3067656"/>
    <lineage>
        <taxon>Viruses</taxon>
        <taxon>Riboviria</taxon>
        <taxon>Orthornavirae</taxon>
        <taxon>Pisuviricota</taxon>
        <taxon>Pisoniviricetes</taxon>
        <taxon>Picornavirales</taxon>
        <taxon>Picornaviridae</taxon>
        <taxon>Caphthovirinae</taxon>
        <taxon>Senecavirus</taxon>
    </lineage>
</organism>
<evidence type="ECO:0000259" key="39">
    <source>
        <dbReference type="PROSITE" id="PS50507"/>
    </source>
</evidence>
<dbReference type="GO" id="GO:0004197">
    <property type="term" value="F:cysteine-type endopeptidase activity"/>
    <property type="evidence" value="ECO:0007669"/>
    <property type="project" value="InterPro"/>
</dbReference>
<keyword evidence="6" id="KW-0813">Transport</keyword>
<evidence type="ECO:0000256" key="33">
    <source>
        <dbReference type="ARBA" id="ARBA00023296"/>
    </source>
</evidence>
<dbReference type="InterPro" id="IPR059138">
    <property type="entry name" value="Pico_VP1"/>
</dbReference>
<evidence type="ECO:0000256" key="2">
    <source>
        <dbReference type="ARBA" id="ARBA00004295"/>
    </source>
</evidence>
<comment type="subcellular location">
    <subcellularLocation>
        <location evidence="2">Host cytoplasmic vesicle membrane</location>
        <topology evidence="2">Peripheral membrane protein</topology>
        <orientation evidence="2">Cytoplasmic side</orientation>
    </subcellularLocation>
    <subcellularLocation>
        <location evidence="3">Host nucleus</location>
        <location evidence="3">Host nucleolus</location>
    </subcellularLocation>
    <subcellularLocation>
        <location evidence="4">Virion</location>
    </subcellularLocation>
</comment>
<evidence type="ECO:0000256" key="14">
    <source>
        <dbReference type="ARBA" id="ARBA00022670"/>
    </source>
</evidence>
<keyword evidence="23" id="KW-0788">Thiol protease</keyword>
<keyword evidence="22" id="KW-0347">Helicase</keyword>
<evidence type="ECO:0000256" key="25">
    <source>
        <dbReference type="ARBA" id="ARBA00022844"/>
    </source>
</evidence>
<dbReference type="InterPro" id="IPR000199">
    <property type="entry name" value="Peptidase_C3A/C3B_picornavir"/>
</dbReference>
<dbReference type="GO" id="GO:0039618">
    <property type="term" value="C:T=pseudo3 icosahedral viral capsid"/>
    <property type="evidence" value="ECO:0007669"/>
    <property type="project" value="UniProtKB-KW"/>
</dbReference>
<feature type="domain" description="RdRp catalytic" evidence="39">
    <location>
        <begin position="1982"/>
        <end position="2100"/>
    </location>
</feature>
<keyword evidence="7" id="KW-0696">RNA-directed RNA polymerase</keyword>
<reference evidence="43" key="1">
    <citation type="submission" date="2023-07" db="EMBL/GenBank/DDBJ databases">
        <title>Isolation, associated pathology and genomic characterization of cetacean picornavirus, a novel picornavirus species from a beluga whale (Delphinapterus leucas) and a harbor porpoise (Phocoena phocoena) from Alaska.</title>
        <authorList>
            <person name="Sullivan D.S."/>
            <person name="Vernygora O."/>
            <person name="Nielsen O."/>
            <person name="Burek-Huntington K."/>
            <person name="Rouse N."/>
            <person name="Popov V.L."/>
            <person name="Lung O."/>
        </authorList>
    </citation>
    <scope>NUCLEOTIDE SEQUENCE</scope>
    <source>
        <strain evidence="43">Beluga whale/NMFS2019387/brain/USA/2019</strain>
        <strain evidence="42">Harbor porpoise/NMFS2017026/rectal/USA/2017</strain>
    </source>
</reference>
<evidence type="ECO:0000256" key="13">
    <source>
        <dbReference type="ARBA" id="ARBA00022581"/>
    </source>
</evidence>
<keyword evidence="16" id="KW-0548">Nucleotidyltransferase</keyword>
<evidence type="ECO:0000256" key="30">
    <source>
        <dbReference type="ARBA" id="ARBA00023136"/>
    </source>
</evidence>
<evidence type="ECO:0000256" key="36">
    <source>
        <dbReference type="ARBA" id="ARBA00045446"/>
    </source>
</evidence>
<dbReference type="Pfam" id="PF00910">
    <property type="entry name" value="RNA_helicase"/>
    <property type="match status" value="1"/>
</dbReference>
<feature type="domain" description="SF3 helicase" evidence="40">
    <location>
        <begin position="1213"/>
        <end position="1376"/>
    </location>
</feature>
<dbReference type="EMBL" id="OR416239">
    <property type="protein sequence ID" value="WMV70505.1"/>
    <property type="molecule type" value="Genomic_RNA"/>
</dbReference>
<evidence type="ECO:0000256" key="6">
    <source>
        <dbReference type="ARBA" id="ARBA00022448"/>
    </source>
</evidence>
<dbReference type="Gene3D" id="4.10.90.10">
    <property type="entry name" value="Capsid protein VP4 superfamily, Picornavirus"/>
    <property type="match status" value="1"/>
</dbReference>
<keyword evidence="14" id="KW-0645">Protease</keyword>
<dbReference type="GO" id="GO:0015267">
    <property type="term" value="F:channel activity"/>
    <property type="evidence" value="ECO:0007669"/>
    <property type="project" value="UniProtKB-KW"/>
</dbReference>
<sequence>MASFKNNTTPLSPSPKRENFEIDMATLEITKCEHTRVRVREFCSSVNNGVLDTVIQIEEIDSGGKPHIYTSFEKYIRHRFPEFIDELVYEAQGQMSSKSSSGSSADGNNGNVTFNYYANHYQNSMDLSTASSATGAGQGNTPGGIGGLLTSFSNALTSFGFLRDQNTEEMENEGDRVLTQTAGNTAVNTQSTVGVLCAYTTDNRKSEAPTSCSDKPTTGVECFNRWYTGRMAEWTKAQAPFAYQAAPLPQVFLSQQGISSRKVDGGMFYNSLTRHFLLKCGWKVQVQCNLTQFHQGCLLVAMVPEFGGAWKDDSTGSGDQFKMLEWISMSSERLRGKSVPYQPLGTRYKPLNWVWGPGYVNPYQLTVCPHQFLNARTNTTVDLEVPYIGVTPTSEIYTSNPWTLVVMVVAPLDYKEGATTNPDITFSVQPLAPVFNGLRNAFNPKKSAGLLTLAEQDEEDEENSSDFEAHSPIPTQPRENKGSFVTTRPDRSEPVYGNVRVPPVSYLPGEVTDLADVCRIPTFFSFAKVPEPVPASYHWLPYIQVPTTTSNDTPIITVPVTLSDETYQNTMIGSMSRNFVNYRGSLQVTMIFCGPSMAKGKFLVAYCPPNAQGPMTMNQAMQCTYSIWDIGLNSTWTFVIPFISPSDYRETASRTNSVYSTDGWFVFFKLTDITVPPDCPTNPPILFLLSAGSDFCFRMPEDDAPLYVAHATDNAETGDVLAGDANTDHNGTEIGVSRNHTSIPFFFDRSTLLTVLKPLAPGGPFPPPLPVDKSVSVPSEGCFKLLTFRPTVSCFPSTRFGLYVDGRLKDETDVRISSAMDFQFYAAAAFTYFRSDLEVTVVGPRDREFVVGWIPSGGTYVSQNFRYDLVTQPLSLTGRTPKLFSSDVGKVTFEVPYNSVLSVLPVRYAGRSKYDSDTFGLPGHADYGTIYAFFNDGKTDGTGQFNGEFLVFVRYKNARAWCPNTLPFRPYRTVSPAVLRDTHNFLAQSGDIETNPGPNTILEFLEAENDLQTAAALWKMVNAVQDKWKKFSAGFKDSKTWADLLPDVIEKVSIMWAVAHSSEPSVRLALSVSMASRGIKALGLHEFFVERLQPSFTVPPPPPPPSEKRIAKFLSKFKAQGPVTWARDWNTAAQAVKNADYFKTLITEWVDWIKQWIAKENESPQTKLVSMLEHFMQHVRCADMAKRSLGILPESTKKYFTDLVELATQCGKHELATAGTKLLDCSGYTPQRLEPVVVVLRGDPGCGKSVAAQLLGQAVSKLETGTQSVYSLSPDPKYFDGYKQQYVTLMDDLGQNPDGKDFSTFCQMVSTTHFLPPMAAVEEKGMSFISNVVIATTNMASFNPVTIADPAALQRRITLDLNVVPNPSYRTRCGTLDLARALEDEKDAVPIKPFTSSVPLLHSAISFRRGRESYNLLQVVELIRAHLDKRKACVVKMQDLVAQSGDGDDEALLRRYVGENAAKEVVDMAENVDVKGRMVLLAKVGTALAACLPGLIGIAYALYSYFTRDQSPVTEEEQARAETAYNGKATKRGPKKLVMMDMQGNLNMDFETAVLAKAVTDITFSRETKQSKQTALLIGKRVFVVNAHSLDSDYDTFVIAEESYKKDDPRIDYVRFSYNGKPTDAVAVKLPPGNEFPNNISKFTDGEELPLRNSPITGACATFGKFLFSGSFLSPAEGVQSDLGVFHHILRYSAKTFRGWCGSAIIGTVRGKRQILGLHSAGTGTVAAATILTQKSLRKVMTHFYPDFLSQGQMFELADGPRIHVPRRSKLRKTVAFQEFQPRAGPAVLSKNDPRLDEGVDLDKVIWAKHTHNTTHYPNQFSVMMQAYARRIMARLGKDNGILTVKEAILGIPGLDPMDPATSPGLPYSASNIRRSDLVDFQTGEVCEEIAEEIKTYLSGDYSKHVFQTFLKDEIRTEKKIKAGATRIVDVAALAHCIVGRMLMGRFAAKFQTQPGTKTGSAIGCNPDTFWTDLGTDLSEYSNVYDVDYKAFDSTHGTGMFELLIKYFFTTENGFSPALAPYLRSLAISTHAYEEKRYQIVGGLPSGCSATSLLNTVINNCVIRAGLSMTYKNFEFDDVVVVSYGDDLLVATDHELDFNEVKKRLATVGYTITPANKGDAFPQSSKLSDVTFLKRSFLETDDGLYRPVMDTSNLETMVSFARPGTLGEKLTSVSLLAHHSGPHVYNHVMAPFDEVGLSTRSHAELEQYWRSLFD</sequence>
<keyword evidence="32" id="KW-0449">Lipoprotein</keyword>
<keyword evidence="18" id="KW-0519">Myristate</keyword>
<evidence type="ECO:0000256" key="1">
    <source>
        <dbReference type="ARBA" id="ARBA00002982"/>
    </source>
</evidence>
<keyword evidence="9" id="KW-0191">Covalent protein-RNA linkage</keyword>
<evidence type="ECO:0000256" key="38">
    <source>
        <dbReference type="SAM" id="MobiDB-lite"/>
    </source>
</evidence>
<dbReference type="GO" id="GO:0003968">
    <property type="term" value="F:RNA-directed RNA polymerase activity"/>
    <property type="evidence" value="ECO:0007669"/>
    <property type="project" value="UniProtKB-KW"/>
</dbReference>
<evidence type="ECO:0000256" key="21">
    <source>
        <dbReference type="ARBA" id="ARBA00022804"/>
    </source>
</evidence>
<dbReference type="SUPFAM" id="SSF52540">
    <property type="entry name" value="P-loop containing nucleoside triphosphate hydrolases"/>
    <property type="match status" value="1"/>
</dbReference>
<dbReference type="Gene3D" id="3.30.70.270">
    <property type="match status" value="2"/>
</dbReference>
<evidence type="ECO:0000256" key="18">
    <source>
        <dbReference type="ARBA" id="ARBA00022707"/>
    </source>
</evidence>
<keyword evidence="8" id="KW-1036">Host cytoplasmic vesicle</keyword>
<keyword evidence="12" id="KW-1048">Host nucleus</keyword>
<evidence type="ECO:0000256" key="10">
    <source>
        <dbReference type="ARBA" id="ARBA00022553"/>
    </source>
</evidence>
<keyword evidence="27" id="KW-0693">Viral RNA replication</keyword>
<dbReference type="PROSITE" id="PS50507">
    <property type="entry name" value="RDRP_SSRNA_POS"/>
    <property type="match status" value="1"/>
</dbReference>
<dbReference type="InterPro" id="IPR043504">
    <property type="entry name" value="Peptidase_S1_PA_chymotrypsin"/>
</dbReference>
<keyword evidence="29" id="KW-0406">Ion transport</keyword>
<keyword evidence="34" id="KW-0407">Ion channel</keyword>
<evidence type="ECO:0000256" key="16">
    <source>
        <dbReference type="ARBA" id="ARBA00022695"/>
    </source>
</evidence>
<evidence type="ECO:0000256" key="20">
    <source>
        <dbReference type="ARBA" id="ARBA00022801"/>
    </source>
</evidence>
<dbReference type="PRINTS" id="PR00918">
    <property type="entry name" value="CALICVIRUSNS"/>
</dbReference>
<dbReference type="InterPro" id="IPR043502">
    <property type="entry name" value="DNA/RNA_pol_sf"/>
</dbReference>
<dbReference type="Pfam" id="PF00073">
    <property type="entry name" value="Rhv"/>
    <property type="match status" value="2"/>
</dbReference>
<comment type="function">
    <text evidence="36">Replicates the genomic and antigenomic RNAs by recognizing replications specific signals. Performs VPg uridylylation.</text>
</comment>
<keyword evidence="19" id="KW-0547">Nucleotide-binding</keyword>
<evidence type="ECO:0000256" key="37">
    <source>
        <dbReference type="ARBA" id="ARBA00047984"/>
    </source>
</evidence>
<evidence type="ECO:0000256" key="11">
    <source>
        <dbReference type="ARBA" id="ARBA00022561"/>
    </source>
</evidence>
<dbReference type="Pfam" id="PF22663">
    <property type="entry name" value="Rhv_5"/>
    <property type="match status" value="1"/>
</dbReference>
<keyword evidence="21" id="KW-1161">Viral attachment to host cell</keyword>
<evidence type="ECO:0000256" key="22">
    <source>
        <dbReference type="ARBA" id="ARBA00022806"/>
    </source>
</evidence>
<dbReference type="InterPro" id="IPR043128">
    <property type="entry name" value="Rev_trsase/Diguanyl_cyclase"/>
</dbReference>
<dbReference type="InterPro" id="IPR033703">
    <property type="entry name" value="Rhv-like"/>
</dbReference>
<dbReference type="GO" id="GO:0046718">
    <property type="term" value="P:symbiont entry into host cell"/>
    <property type="evidence" value="ECO:0007669"/>
    <property type="project" value="UniProtKB-KW"/>
</dbReference>
<dbReference type="GO" id="GO:0003723">
    <property type="term" value="F:RNA binding"/>
    <property type="evidence" value="ECO:0007669"/>
    <property type="project" value="InterPro"/>
</dbReference>
<dbReference type="SUPFAM" id="SSF56672">
    <property type="entry name" value="DNA/RNA polymerases"/>
    <property type="match status" value="1"/>
</dbReference>
<evidence type="ECO:0000313" key="43">
    <source>
        <dbReference type="EMBL" id="WMV70505.1"/>
    </source>
</evidence>
<comment type="function">
    <text evidence="1">VP0 precursor is a component of immature procapsids.</text>
</comment>
<evidence type="ECO:0000256" key="4">
    <source>
        <dbReference type="ARBA" id="ARBA00004328"/>
    </source>
</evidence>
<evidence type="ECO:0000256" key="32">
    <source>
        <dbReference type="ARBA" id="ARBA00023288"/>
    </source>
</evidence>
<dbReference type="Pfam" id="PF00680">
    <property type="entry name" value="RdRP_1"/>
    <property type="match status" value="1"/>
</dbReference>
<keyword evidence="31" id="KW-1035">Host cytoplasm</keyword>
<dbReference type="PROSITE" id="PS51874">
    <property type="entry name" value="PCV_3C_PRO"/>
    <property type="match status" value="1"/>
</dbReference>
<keyword evidence="25" id="KW-0946">Virion</keyword>
<dbReference type="Gene3D" id="2.40.10.10">
    <property type="entry name" value="Trypsin-like serine proteases"/>
    <property type="match status" value="1"/>
</dbReference>
<dbReference type="InterPro" id="IPR004004">
    <property type="entry name" value="Helic/Pol/Pept_Calicivir-typ"/>
</dbReference>
<keyword evidence="13" id="KW-0945">Host-virus interaction</keyword>
<dbReference type="GO" id="GO:0006351">
    <property type="term" value="P:DNA-templated transcription"/>
    <property type="evidence" value="ECO:0007669"/>
    <property type="project" value="InterPro"/>
</dbReference>
<evidence type="ECO:0000256" key="27">
    <source>
        <dbReference type="ARBA" id="ARBA00022953"/>
    </source>
</evidence>
<dbReference type="InterPro" id="IPR029053">
    <property type="entry name" value="Viral_coat"/>
</dbReference>
<keyword evidence="24" id="KW-0067">ATP-binding</keyword>
<dbReference type="InterPro" id="IPR044067">
    <property type="entry name" value="PCV_3C_PRO"/>
</dbReference>
<keyword evidence="15" id="KW-0808">Transferase</keyword>
<dbReference type="InterPro" id="IPR001676">
    <property type="entry name" value="Picornavirus_capsid"/>
</dbReference>
<keyword evidence="26" id="KW-1043">Host membrane</keyword>
<dbReference type="Gene3D" id="2.60.120.20">
    <property type="match status" value="3"/>
</dbReference>
<comment type="function">
    <text evidence="35">Lies on the inner surface of the capsid shell. After binding to the host receptor, the capsid undergoes conformational changes. Capsid protein VP4 is released, capsid protein VP1 N-terminus is externalized, and together, they shape a pore in the host membrane through which the viral genome is translocated into the host cell cytoplasm. After genome has been released, the channel shrinks.</text>
</comment>
<feature type="region of interest" description="Disordered" evidence="38">
    <location>
        <begin position="455"/>
        <end position="492"/>
    </location>
</feature>
<dbReference type="GO" id="GO:0019062">
    <property type="term" value="P:virion attachment to host cell"/>
    <property type="evidence" value="ECO:0007669"/>
    <property type="project" value="UniProtKB-KW"/>
</dbReference>
<keyword evidence="33" id="KW-1160">Virus entry into host cell</keyword>
<evidence type="ECO:0000256" key="35">
    <source>
        <dbReference type="ARBA" id="ARBA00033716"/>
    </source>
</evidence>
<keyword evidence="17" id="KW-1143">T=pseudo3 icosahedral capsid protein</keyword>
<keyword evidence="30" id="KW-0472">Membrane</keyword>
<evidence type="ECO:0000256" key="24">
    <source>
        <dbReference type="ARBA" id="ARBA00022840"/>
    </source>
</evidence>
<dbReference type="CDD" id="cd00205">
    <property type="entry name" value="rhv_like"/>
    <property type="match status" value="2"/>
</dbReference>
<dbReference type="InterPro" id="IPR001205">
    <property type="entry name" value="RNA-dir_pol_C"/>
</dbReference>
<dbReference type="GO" id="GO:0005198">
    <property type="term" value="F:structural molecule activity"/>
    <property type="evidence" value="ECO:0007669"/>
    <property type="project" value="InterPro"/>
</dbReference>
<evidence type="ECO:0000256" key="5">
    <source>
        <dbReference type="ARBA" id="ARBA00020107"/>
    </source>
</evidence>
<accession>A0AA51YGW7</accession>
<evidence type="ECO:0000256" key="15">
    <source>
        <dbReference type="ARBA" id="ARBA00022679"/>
    </source>
</evidence>
<dbReference type="SUPFAM" id="SSF88633">
    <property type="entry name" value="Positive stranded ssRNA viruses"/>
    <property type="match status" value="2"/>
</dbReference>
<dbReference type="InterPro" id="IPR014759">
    <property type="entry name" value="Helicase_SF3_ssRNA_vir"/>
</dbReference>
<dbReference type="GO" id="GO:0005524">
    <property type="term" value="F:ATP binding"/>
    <property type="evidence" value="ECO:0007669"/>
    <property type="project" value="UniProtKB-KW"/>
</dbReference>
<dbReference type="InterPro" id="IPR009003">
    <property type="entry name" value="Peptidase_S1_PA"/>
</dbReference>
<evidence type="ECO:0000256" key="7">
    <source>
        <dbReference type="ARBA" id="ARBA00022484"/>
    </source>
</evidence>
<evidence type="ECO:0000256" key="19">
    <source>
        <dbReference type="ARBA" id="ARBA00022741"/>
    </source>
</evidence>
<dbReference type="InterPro" id="IPR000605">
    <property type="entry name" value="Helicase_SF3_ssDNA/RNA_vir"/>
</dbReference>
<feature type="compositionally biased region" description="Acidic residues" evidence="38">
    <location>
        <begin position="455"/>
        <end position="465"/>
    </location>
</feature>